<dbReference type="Gene3D" id="3.40.225.10">
    <property type="entry name" value="Class II aldolase/adducin N-terminal domain"/>
    <property type="match status" value="1"/>
</dbReference>
<organism evidence="4 5">
    <name type="scientific">Zymoseptoria tritici ST99CH_1E4</name>
    <dbReference type="NCBI Taxonomy" id="1276532"/>
    <lineage>
        <taxon>Eukaryota</taxon>
        <taxon>Fungi</taxon>
        <taxon>Dikarya</taxon>
        <taxon>Ascomycota</taxon>
        <taxon>Pezizomycotina</taxon>
        <taxon>Dothideomycetes</taxon>
        <taxon>Dothideomycetidae</taxon>
        <taxon>Mycosphaerellales</taxon>
        <taxon>Mycosphaerellaceae</taxon>
        <taxon>Zymoseptoria</taxon>
    </lineage>
</organism>
<dbReference type="PANTHER" id="PTHR22789:SF0">
    <property type="entry name" value="3-OXO-TETRONATE 4-PHOSPHATE DECARBOXYLASE-RELATED"/>
    <property type="match status" value="1"/>
</dbReference>
<name>A0A2H1H358_ZYMTR</name>
<evidence type="ECO:0000256" key="2">
    <source>
        <dbReference type="ARBA" id="ARBA00023239"/>
    </source>
</evidence>
<dbReference type="InterPro" id="IPR050197">
    <property type="entry name" value="Aldolase_class_II_sugar_metab"/>
</dbReference>
<evidence type="ECO:0000313" key="5">
    <source>
        <dbReference type="Proteomes" id="UP000245764"/>
    </source>
</evidence>
<dbReference type="Proteomes" id="UP000245764">
    <property type="component" value="Chromosome 11"/>
</dbReference>
<dbReference type="SMART" id="SM01007">
    <property type="entry name" value="Aldolase_II"/>
    <property type="match status" value="1"/>
</dbReference>
<dbReference type="GO" id="GO:0019323">
    <property type="term" value="P:pentose catabolic process"/>
    <property type="evidence" value="ECO:0007669"/>
    <property type="project" value="TreeGrafter"/>
</dbReference>
<feature type="domain" description="Class II aldolase/adducin N-terminal" evidence="3">
    <location>
        <begin position="24"/>
        <end position="251"/>
    </location>
</feature>
<evidence type="ECO:0000259" key="3">
    <source>
        <dbReference type="SMART" id="SM01007"/>
    </source>
</evidence>
<evidence type="ECO:0000313" key="4">
    <source>
        <dbReference type="EMBL" id="SMR60256.1"/>
    </source>
</evidence>
<dbReference type="GO" id="GO:0016832">
    <property type="term" value="F:aldehyde-lyase activity"/>
    <property type="evidence" value="ECO:0007669"/>
    <property type="project" value="TreeGrafter"/>
</dbReference>
<dbReference type="GO" id="GO:0005829">
    <property type="term" value="C:cytosol"/>
    <property type="evidence" value="ECO:0007669"/>
    <property type="project" value="TreeGrafter"/>
</dbReference>
<dbReference type="InterPro" id="IPR001303">
    <property type="entry name" value="Aldolase_II/adducin_N"/>
</dbReference>
<proteinExistence type="predicted"/>
<gene>
    <name evidence="4" type="ORF">ZT1E4_G10221</name>
</gene>
<dbReference type="InterPro" id="IPR036409">
    <property type="entry name" value="Aldolase_II/adducin_N_sf"/>
</dbReference>
<accession>A0A2H1H358</accession>
<sequence>MSTPSQTHTALLTASTPPPLILFSTLLTASHILHYNSIVDAYGHISVRNPQNPSNTFFLSRSLAPALVSSREDILEYRVEDGSPIQDARAQAGTHAVKHFAERWIHSEIYKLYPEVKSVVHCHSEAVIPYGIGSVPLRPVFHMAATMGPQVPVFDIAQHYPSSPSPLHSLLVTNTHLGAALAAGFNPTPSVLSKSVTALKNYLTSSTPSAVPFPPCPTVLMRGHGMTCVGRSIEEVVYRAIFECVNARVQTTALLMQGGYNLGYVAQRFGERGGGKEGGNPGPARQEGVKFLSERECRDSWTEMEDKTGRAWELWCKEVEEVGLYRNEVRDGLRVEG</sequence>
<dbReference type="SUPFAM" id="SSF53639">
    <property type="entry name" value="AraD/HMP-PK domain-like"/>
    <property type="match status" value="1"/>
</dbReference>
<keyword evidence="1" id="KW-0479">Metal-binding</keyword>
<reference evidence="5" key="1">
    <citation type="submission" date="2017-05" db="EMBL/GenBank/DDBJ databases">
        <authorList>
            <person name="Song R."/>
            <person name="Chenine A.L."/>
            <person name="Ruprecht R.M."/>
        </authorList>
    </citation>
    <scope>NUCLEOTIDE SEQUENCE [LARGE SCALE GENOMIC DNA]</scope>
</reference>
<dbReference type="GO" id="GO:0046872">
    <property type="term" value="F:metal ion binding"/>
    <property type="evidence" value="ECO:0007669"/>
    <property type="project" value="UniProtKB-KW"/>
</dbReference>
<evidence type="ECO:0000256" key="1">
    <source>
        <dbReference type="ARBA" id="ARBA00022723"/>
    </source>
</evidence>
<dbReference type="AlphaFoldDB" id="A0A2H1H358"/>
<dbReference type="Pfam" id="PF00596">
    <property type="entry name" value="Aldolase_II"/>
    <property type="match status" value="1"/>
</dbReference>
<dbReference type="EMBL" id="LT854263">
    <property type="protein sequence ID" value="SMR60256.1"/>
    <property type="molecule type" value="Genomic_DNA"/>
</dbReference>
<dbReference type="PANTHER" id="PTHR22789">
    <property type="entry name" value="FUCULOSE PHOSPHATE ALDOLASE"/>
    <property type="match status" value="1"/>
</dbReference>
<protein>
    <recommendedName>
        <fullName evidence="3">Class II aldolase/adducin N-terminal domain-containing protein</fullName>
    </recommendedName>
</protein>
<keyword evidence="2" id="KW-0456">Lyase</keyword>